<dbReference type="EMBL" id="AK290580">
    <property type="protein sequence ID" value="BAF83269.1"/>
    <property type="molecule type" value="mRNA"/>
</dbReference>
<organism evidence="1">
    <name type="scientific">Homo sapiens</name>
    <name type="common">Human</name>
    <dbReference type="NCBI Taxonomy" id="9606"/>
    <lineage>
        <taxon>Eukaryota</taxon>
        <taxon>Metazoa</taxon>
        <taxon>Chordata</taxon>
        <taxon>Craniata</taxon>
        <taxon>Vertebrata</taxon>
        <taxon>Euteleostomi</taxon>
        <taxon>Mammalia</taxon>
        <taxon>Eutheria</taxon>
        <taxon>Euarchontoglires</taxon>
        <taxon>Primates</taxon>
        <taxon>Haplorrhini</taxon>
        <taxon>Catarrhini</taxon>
        <taxon>Hominidae</taxon>
        <taxon>Homo</taxon>
    </lineage>
</organism>
<protein>
    <submittedName>
        <fullName evidence="3">HCG1811444</fullName>
    </submittedName>
    <submittedName>
        <fullName evidence="2">cDNA FLJ76545, highly similar to Homo sapiens uncharacterized hematopoietic stem/progenitor cells protein MDS027 mRNA</fullName>
    </submittedName>
</protein>
<dbReference type="AlphaFoldDB" id="Q9NZ47"/>
<reference evidence="2" key="4">
    <citation type="submission" date="2007-10" db="EMBL/GenBank/DDBJ databases">
        <title>NEDO human cDNA sequencing project.</title>
        <authorList>
            <person name="Wakamatsu A."/>
            <person name="Yamamoto J."/>
            <person name="Kimura K."/>
            <person name="Ishii S."/>
            <person name="Watanabe K."/>
            <person name="Sugiyama A."/>
            <person name="Murakawa K."/>
            <person name="Kaida T."/>
            <person name="Tsuchiya K."/>
            <person name="Fukuzumi Y."/>
            <person name="Kumagai A."/>
            <person name="Oishi Y."/>
            <person name="Yamamoto S."/>
            <person name="Ono Y."/>
            <person name="Komori Y."/>
            <person name="Yamazaki M."/>
            <person name="Kisu Y."/>
            <person name="Nishikawa T."/>
            <person name="Sugano S."/>
            <person name="Nomura N."/>
            <person name="Isogai T."/>
        </authorList>
    </citation>
    <scope>NUCLEOTIDE SEQUENCE</scope>
</reference>
<dbReference type="EMBL" id="AF220047">
    <property type="protein sequence ID" value="AAF67640.1"/>
    <property type="molecule type" value="mRNA"/>
</dbReference>
<gene>
    <name evidence="3" type="ORF">hCG_1811444</name>
</gene>
<reference evidence="3" key="3">
    <citation type="submission" date="2005-07" db="EMBL/GenBank/DDBJ databases">
        <authorList>
            <person name="Mural R.J."/>
            <person name="Istrail S."/>
            <person name="Sutton G."/>
            <person name="Florea L."/>
            <person name="Halpern A.L."/>
            <person name="Mobarry C.M."/>
            <person name="Lippert R."/>
            <person name="Walenz B."/>
            <person name="Shatkay H."/>
            <person name="Dew I."/>
            <person name="Miller J.R."/>
            <person name="Flanigan M.J."/>
            <person name="Edwards N.J."/>
            <person name="Bolanos R."/>
            <person name="Fasulo D."/>
            <person name="Halldorsson B.V."/>
            <person name="Hannenhalli S."/>
            <person name="Turner R."/>
            <person name="Yooseph S."/>
            <person name="Lu F."/>
            <person name="Nusskern D.R."/>
            <person name="Shue B.C."/>
            <person name="Zheng X.H."/>
            <person name="Zhong F."/>
            <person name="Delcher A.L."/>
            <person name="Huson D.H."/>
            <person name="Kravitz S.A."/>
            <person name="Mouchard L."/>
            <person name="Reinert K."/>
            <person name="Remington K.A."/>
            <person name="Clark A.G."/>
            <person name="Waterman M.S."/>
            <person name="Eichler E.E."/>
            <person name="Adams M.D."/>
            <person name="Hunkapiller M.W."/>
            <person name="Myers E.W."/>
            <person name="Venter J.C."/>
        </authorList>
    </citation>
    <scope>NUCLEOTIDE SEQUENCE</scope>
</reference>
<proteinExistence type="evidence at transcript level"/>
<sequence length="78" mass="9043">MRGIDTPSDRKKSLKMSLQAKWGPGLDLSKSTRNWWVSNNILWQPHCQGMSVLTRTAPHFPPKVGRRQRLFTEAVQRQ</sequence>
<name>Q9NZ47_HUMAN</name>
<dbReference type="EMBL" id="CH471055">
    <property type="protein sequence ID" value="EAW64062.1"/>
    <property type="molecule type" value="Genomic_DNA"/>
</dbReference>
<accession>Q9NZ47</accession>
<evidence type="ECO:0000313" key="1">
    <source>
        <dbReference type="EMBL" id="AAF67640.1"/>
    </source>
</evidence>
<reference evidence="1" key="1">
    <citation type="submission" date="1999-12" db="EMBL/GenBank/DDBJ databases">
        <title>Novel genes expressed in hematopoietic stem/progenitor cells from myelodysplastic syndromes patient.</title>
        <authorList>
            <person name="Zhao M."/>
            <person name="Gu J."/>
            <person name="Li N."/>
            <person name="Peng Y."/>
            <person name="Han Z."/>
            <person name="Chen Z."/>
        </authorList>
    </citation>
    <scope>NUCLEOTIDE SEQUENCE</scope>
    <source>
        <tissue evidence="1">Hematopoietic stem/progenitor cells</tissue>
    </source>
</reference>
<evidence type="ECO:0000313" key="3">
    <source>
        <dbReference type="EMBL" id="EAW64062.1"/>
    </source>
</evidence>
<evidence type="ECO:0000313" key="2">
    <source>
        <dbReference type="EMBL" id="BAF83269.1"/>
    </source>
</evidence>
<reference evidence="3" key="2">
    <citation type="journal article" date="2001" name="Science">
        <title>The sequence of the human genome.</title>
        <authorList>
            <person name="Venter J.C."/>
            <person name="Adams M.D."/>
            <person name="Myers E.W."/>
            <person name="Li P.W."/>
            <person name="Mural R.J."/>
            <person name="Sutton G.G."/>
            <person name="Smith H.O."/>
            <person name="Yandell M."/>
            <person name="Evans C.A."/>
            <person name="Holt R.A."/>
            <person name="Gocayne J.D."/>
            <person name="Amanatides P."/>
            <person name="Ballew R.M."/>
            <person name="Huson D.H."/>
            <person name="Wortman J.R."/>
            <person name="Zhang Q."/>
            <person name="Kodira C.D."/>
            <person name="Zheng X.H."/>
            <person name="Chen L."/>
            <person name="Skupski M."/>
            <person name="Subramanian G."/>
            <person name="Thomas P.D."/>
            <person name="Zhang J."/>
            <person name="Gabor Miklos G.L."/>
            <person name="Nelson C."/>
            <person name="Broder S."/>
            <person name="Clark A.G."/>
            <person name="Nadeau J."/>
            <person name="McKusick V.A."/>
            <person name="Zinder N."/>
            <person name="Levine A.J."/>
            <person name="Roberts R.J."/>
            <person name="Simon M."/>
            <person name="Slayman C."/>
            <person name="Hunkapiller M."/>
            <person name="Bolanos R."/>
            <person name="Delcher A."/>
            <person name="Dew I."/>
            <person name="Fasulo D."/>
            <person name="Flanigan M."/>
            <person name="Florea L."/>
            <person name="Halpern A."/>
            <person name="Hannenhalli S."/>
            <person name="Kravitz S."/>
            <person name="Levy S."/>
            <person name="Mobarry C."/>
            <person name="Reinert K."/>
            <person name="Remington K."/>
            <person name="Abu-Threideh J."/>
            <person name="Beasley E."/>
            <person name="Biddick K."/>
            <person name="Bonazzi V."/>
            <person name="Brandon R."/>
            <person name="Cargill M."/>
            <person name="Chandramouliswaran I."/>
            <person name="Charlab R."/>
            <person name="Chaturvedi K."/>
            <person name="Deng Z."/>
            <person name="Di Francesco V."/>
            <person name="Dunn P."/>
            <person name="Eilbeck K."/>
            <person name="Evangelista C."/>
            <person name="Gabrielian A.E."/>
            <person name="Gan W."/>
            <person name="Ge W."/>
            <person name="Gong F."/>
            <person name="Gu Z."/>
            <person name="Guan P."/>
            <person name="Heiman T.J."/>
            <person name="Higgins M.E."/>
            <person name="Ji R.R."/>
            <person name="Ke Z."/>
            <person name="Ketchum K.A."/>
            <person name="Lai Z."/>
            <person name="Lei Y."/>
            <person name="Li Z."/>
            <person name="Li J."/>
            <person name="Liang Y."/>
            <person name="Lin X."/>
            <person name="Lu F."/>
            <person name="Merkulov G.V."/>
            <person name="Milshina N."/>
            <person name="Moore H.M."/>
            <person name="Naik A.K."/>
            <person name="Narayan V.A."/>
            <person name="Neelam B."/>
            <person name="Nusskern D."/>
            <person name="Rusch D.B."/>
            <person name="Salzberg S."/>
            <person name="Shao W."/>
            <person name="Shue B."/>
            <person name="Sun J."/>
            <person name="Wang Z."/>
            <person name="Wang A."/>
            <person name="Wang X."/>
            <person name="Wang J."/>
            <person name="Wei M."/>
            <person name="Wides R."/>
            <person name="Xiao C."/>
            <person name="Yan C."/>
            <person name="Yao A."/>
            <person name="Ye J."/>
            <person name="Zhan M."/>
            <person name="Zhang W."/>
            <person name="Zhang H."/>
            <person name="Zhao Q."/>
            <person name="Zheng L."/>
            <person name="Zhong F."/>
            <person name="Zhong W."/>
            <person name="Zhu S."/>
            <person name="Zhao S."/>
            <person name="Gilbert D."/>
            <person name="Baumhueter S."/>
            <person name="Spier G."/>
            <person name="Carter C."/>
            <person name="Cravchik A."/>
            <person name="Woodage T."/>
            <person name="Ali F."/>
            <person name="An H."/>
            <person name="Awe A."/>
            <person name="Baldwin D."/>
            <person name="Baden H."/>
            <person name="Barnstead M."/>
            <person name="Barrow I."/>
            <person name="Beeson K."/>
            <person name="Busam D."/>
            <person name="Carver A."/>
            <person name="Center A."/>
            <person name="Cheng M.L."/>
            <person name="Curry L."/>
            <person name="Danaher S."/>
            <person name="Davenport L."/>
            <person name="Desilets R."/>
            <person name="Dietz S."/>
            <person name="Dodson K."/>
            <person name="Doup L."/>
            <person name="Ferriera S."/>
            <person name="Garg N."/>
            <person name="Gluecksmann A."/>
            <person name="Hart B."/>
            <person name="Haynes J."/>
            <person name="Haynes C."/>
            <person name="Heiner C."/>
            <person name="Hladun S."/>
            <person name="Hostin D."/>
            <person name="Houck J."/>
            <person name="Howland T."/>
            <person name="Ibegwam C."/>
            <person name="Johnson J."/>
            <person name="Kalush F."/>
            <person name="Kline L."/>
            <person name="Koduru S."/>
            <person name="Love A."/>
            <person name="Mann F."/>
            <person name="May D."/>
            <person name="McCawley S."/>
            <person name="McIntosh T."/>
            <person name="McMullen I."/>
            <person name="Moy M."/>
            <person name="Moy L."/>
            <person name="Murphy B."/>
            <person name="Nelson K."/>
            <person name="Pfannkoch C."/>
            <person name="Pratts E."/>
            <person name="Puri V."/>
            <person name="Qureshi H."/>
            <person name="Reardon M."/>
            <person name="Rodriguez R."/>
            <person name="Rogers Y.H."/>
            <person name="Romblad D."/>
            <person name="Ruhfel B."/>
            <person name="Scott R."/>
            <person name="Sitter C."/>
            <person name="Smallwood M."/>
            <person name="Stewart E."/>
            <person name="Strong R."/>
            <person name="Suh E."/>
            <person name="Thomas R."/>
            <person name="Tint N.N."/>
            <person name="Tse S."/>
            <person name="Vech C."/>
            <person name="Wang G."/>
            <person name="Wetter J."/>
            <person name="Williams S."/>
            <person name="Williams M."/>
            <person name="Windsor S."/>
            <person name="Winn-Deen E."/>
            <person name="Wolfe K."/>
            <person name="Zaveri J."/>
            <person name="Zaveri K."/>
            <person name="Abril J.F."/>
            <person name="Guigo R."/>
            <person name="Campbell M.J."/>
            <person name="Sjolander K.V."/>
            <person name="Karlak B."/>
            <person name="Kejariwal A."/>
            <person name="Mi H."/>
            <person name="Lazareva B."/>
            <person name="Hatton T."/>
            <person name="Narechania A."/>
            <person name="Diemer K."/>
            <person name="Muruganujan A."/>
            <person name="Guo N."/>
            <person name="Sato S."/>
            <person name="Bafna V."/>
            <person name="Istrail S."/>
            <person name="Lippert R."/>
            <person name="Schwartz R."/>
            <person name="Walenz B."/>
            <person name="Yooseph S."/>
            <person name="Allen D."/>
            <person name="Basu A."/>
            <person name="Baxendale J."/>
            <person name="Blick L."/>
            <person name="Caminha M."/>
            <person name="Carnes-Stine J."/>
            <person name="Caulk P."/>
            <person name="Chiang Y.H."/>
            <person name="Coyne M."/>
            <person name="Dahlke C."/>
            <person name="Mays A."/>
            <person name="Dombroski M."/>
            <person name="Donnelly M."/>
            <person name="Ely D."/>
            <person name="Esparham S."/>
            <person name="Fosler C."/>
            <person name="Gire H."/>
            <person name="Glanowski S."/>
            <person name="Glasser K."/>
            <person name="Glodek A."/>
            <person name="Gorokhov M."/>
            <person name="Graham K."/>
            <person name="Gropman B."/>
            <person name="Harris M."/>
            <person name="Heil J."/>
            <person name="Henderson S."/>
            <person name="Hoover J."/>
            <person name="Jennings D."/>
            <person name="Jordan C."/>
            <person name="Jordan J."/>
            <person name="Kasha J."/>
            <person name="Kagan L."/>
            <person name="Kraft C."/>
            <person name="Levitsky A."/>
            <person name="Lewis M."/>
            <person name="Liu X."/>
            <person name="Lopez J."/>
            <person name="Ma D."/>
            <person name="Majoros W."/>
            <person name="McDaniel J."/>
            <person name="Murphy S."/>
            <person name="Newman M."/>
            <person name="Nguyen T."/>
            <person name="Nguyen N."/>
            <person name="Nodell M."/>
            <person name="Pan S."/>
            <person name="Peck J."/>
            <person name="Peterson M."/>
            <person name="Rowe W."/>
            <person name="Sanders R."/>
            <person name="Scott J."/>
            <person name="Simpson M."/>
            <person name="Smith T."/>
            <person name="Sprague A."/>
            <person name="Stockwell T."/>
            <person name="Turner R."/>
            <person name="Venter E."/>
            <person name="Wang M."/>
            <person name="Wen M."/>
            <person name="Wu D."/>
            <person name="Wu M."/>
            <person name="Xia A."/>
            <person name="Zandieh A."/>
            <person name="Zhu X."/>
        </authorList>
    </citation>
    <scope>NUCLEOTIDE SEQUENCE</scope>
</reference>